<dbReference type="InterPro" id="IPR037022">
    <property type="entry name" value="Formyl_trans_C_sf"/>
</dbReference>
<keyword evidence="11" id="KW-1185">Reference proteome</keyword>
<reference evidence="10 12" key="4">
    <citation type="journal article" date="2019" name="Genome Biol. Evol.">
        <title>Toxin and genome evolution in a Drosophila defensive symbiosis.</title>
        <authorList>
            <person name="Ballinger M.J."/>
            <person name="Gawryluk R.M."/>
            <person name="Perlman S.J."/>
        </authorList>
    </citation>
    <scope>NUCLEOTIDE SEQUENCE [LARGE SCALE GENOMIC DNA]</scope>
    <source>
        <strain evidence="12">sNeo</strain>
        <strain evidence="10">SNeo</strain>
    </source>
</reference>
<dbReference type="STRING" id="2138.SMSRO_v1c11370"/>
<name>A0A2P6FDC9_9MOLU</name>
<keyword evidence="6" id="KW-0648">Protein biosynthesis</keyword>
<gene>
    <name evidence="9" type="primary">fmt_1</name>
    <name evidence="10" type="ORF">D6D54_04365</name>
    <name evidence="9" type="ORF">SMSRO_SF012020</name>
</gene>
<dbReference type="OrthoDB" id="389413at2"/>
<comment type="similarity">
    <text evidence="2">Belongs to the Fmt family.</text>
</comment>
<dbReference type="SUPFAM" id="SSF50486">
    <property type="entry name" value="FMT C-terminal domain-like"/>
    <property type="match status" value="1"/>
</dbReference>
<dbReference type="GO" id="GO:0004479">
    <property type="term" value="F:methionyl-tRNA formyltransferase activity"/>
    <property type="evidence" value="ECO:0007669"/>
    <property type="project" value="UniProtKB-EC"/>
</dbReference>
<dbReference type="RefSeq" id="WP_052443494.1">
    <property type="nucleotide sequence ID" value="NZ_CM020866.1"/>
</dbReference>
<accession>A0A2P6FDC9</accession>
<protein>
    <recommendedName>
        <fullName evidence="4">Methionyl-tRNA formyltransferase</fullName>
        <ecNumber evidence="3">2.1.2.9</ecNumber>
    </recommendedName>
</protein>
<comment type="function">
    <text evidence="1">Attaches a formyl group to the free amino group of methionyl-tRNA(fMet). The formyl group appears to play a dual role in the initiator identity of N-formylmethionyl-tRNA by promoting its recognition by IF2 and preventing the misappropriation of this tRNA by the elongation apparatus.</text>
</comment>
<evidence type="ECO:0000313" key="11">
    <source>
        <dbReference type="Proteomes" id="UP000031565"/>
    </source>
</evidence>
<dbReference type="Proteomes" id="UP000031565">
    <property type="component" value="Unassembled WGS sequence"/>
</dbReference>
<dbReference type="CDD" id="cd08704">
    <property type="entry name" value="Met_tRNA_FMT_C"/>
    <property type="match status" value="1"/>
</dbReference>
<evidence type="ECO:0000256" key="4">
    <source>
        <dbReference type="ARBA" id="ARBA00016014"/>
    </source>
</evidence>
<reference evidence="9" key="3">
    <citation type="submission" date="2017-11" db="EMBL/GenBank/DDBJ databases">
        <title>Cell-free culture of the endosymbiotic bacteria Spiroplasma poulsonii highlights bacterial genes involved in host-symbiont interactions.</title>
        <authorList>
            <person name="Masson F."/>
            <person name="Calderon Copete S.P."/>
            <person name="Schupfer F."/>
            <person name="Garcia-Arraez G."/>
            <person name="Lemaitre B."/>
        </authorList>
    </citation>
    <scope>NUCLEOTIDE SEQUENCE</scope>
    <source>
        <strain evidence="9">MSRO</strain>
    </source>
</reference>
<comment type="caution">
    <text evidence="9">The sequence shown here is derived from an EMBL/GenBank/DDBJ whole genome shotgun (WGS) entry which is preliminary data.</text>
</comment>
<reference evidence="9 11" key="2">
    <citation type="journal article" date="2015" name="MBio">
        <title>Genome sequence of the Drosophila melanogaster male-killing Spiroplasma strain MSRO endosymbiont.</title>
        <authorList>
            <person name="Paredes J.C."/>
            <person name="Herren J.K."/>
            <person name="Schupfer F."/>
            <person name="Marin R."/>
            <person name="Claverol S."/>
            <person name="Kuo C.H."/>
            <person name="Lemaitre B."/>
            <person name="Beven L."/>
        </authorList>
    </citation>
    <scope>NUCLEOTIDE SEQUENCE [LARGE SCALE GENOMIC DNA]</scope>
    <source>
        <strain evidence="9 11">MSRO</strain>
    </source>
</reference>
<dbReference type="Proteomes" id="UP000274545">
    <property type="component" value="Unassembled WGS sequence"/>
</dbReference>
<evidence type="ECO:0000256" key="3">
    <source>
        <dbReference type="ARBA" id="ARBA00012261"/>
    </source>
</evidence>
<dbReference type="AlphaFoldDB" id="A0A2P6FDC9"/>
<comment type="catalytic activity">
    <reaction evidence="7">
        <text>L-methionyl-tRNA(fMet) + (6R)-10-formyltetrahydrofolate = N-formyl-L-methionyl-tRNA(fMet) + (6S)-5,6,7,8-tetrahydrofolate + H(+)</text>
        <dbReference type="Rhea" id="RHEA:24380"/>
        <dbReference type="Rhea" id="RHEA-COMP:9952"/>
        <dbReference type="Rhea" id="RHEA-COMP:9953"/>
        <dbReference type="ChEBI" id="CHEBI:15378"/>
        <dbReference type="ChEBI" id="CHEBI:57453"/>
        <dbReference type="ChEBI" id="CHEBI:78530"/>
        <dbReference type="ChEBI" id="CHEBI:78844"/>
        <dbReference type="ChEBI" id="CHEBI:195366"/>
        <dbReference type="EC" id="2.1.2.9"/>
    </reaction>
</comment>
<evidence type="ECO:0000256" key="7">
    <source>
        <dbReference type="ARBA" id="ARBA00048558"/>
    </source>
</evidence>
<evidence type="ECO:0000256" key="6">
    <source>
        <dbReference type="ARBA" id="ARBA00022917"/>
    </source>
</evidence>
<sequence>MKNNKIDWTKPDQEVVTFINTTPKAYTLLDDKKWYISKARVLFPDETFVMVMKIFFPGEVINSDEEGIYVQTGTGMIKILVLQPPGQEMAPAGTFYLTDQGLRLGKWFDCTSFEKK</sequence>
<dbReference type="EC" id="2.1.2.9" evidence="3"/>
<dbReference type="EMBL" id="RAHC01000003">
    <property type="protein sequence ID" value="RUP77172.1"/>
    <property type="molecule type" value="Genomic_DNA"/>
</dbReference>
<reference evidence="9" key="1">
    <citation type="submission" date="2014-10" db="EMBL/GenBank/DDBJ databases">
        <authorList>
            <person name="Seo M.-J."/>
            <person name="Seok Y.J."/>
            <person name="Cha I.-T."/>
        </authorList>
    </citation>
    <scope>NUCLEOTIDE SEQUENCE</scope>
    <source>
        <strain evidence="9">MSRO</strain>
    </source>
</reference>
<proteinExistence type="inferred from homology"/>
<evidence type="ECO:0000313" key="9">
    <source>
        <dbReference type="EMBL" id="PQM31374.1"/>
    </source>
</evidence>
<evidence type="ECO:0000313" key="10">
    <source>
        <dbReference type="EMBL" id="RUP77172.1"/>
    </source>
</evidence>
<feature type="domain" description="Formyl transferase C-terminal" evidence="8">
    <location>
        <begin position="3"/>
        <end position="95"/>
    </location>
</feature>
<dbReference type="Pfam" id="PF02911">
    <property type="entry name" value="Formyl_trans_C"/>
    <property type="match status" value="1"/>
</dbReference>
<evidence type="ECO:0000259" key="8">
    <source>
        <dbReference type="Pfam" id="PF02911"/>
    </source>
</evidence>
<dbReference type="InterPro" id="IPR005793">
    <property type="entry name" value="Formyl_trans_C"/>
</dbReference>
<evidence type="ECO:0000256" key="1">
    <source>
        <dbReference type="ARBA" id="ARBA00002606"/>
    </source>
</evidence>
<dbReference type="EMBL" id="JTLV02000001">
    <property type="protein sequence ID" value="PQM31374.1"/>
    <property type="molecule type" value="Genomic_DNA"/>
</dbReference>
<keyword evidence="5 9" id="KW-0808">Transferase</keyword>
<organism evidence="9 11">
    <name type="scientific">Spiroplasma poulsonii</name>
    <dbReference type="NCBI Taxonomy" id="2138"/>
    <lineage>
        <taxon>Bacteria</taxon>
        <taxon>Bacillati</taxon>
        <taxon>Mycoplasmatota</taxon>
        <taxon>Mollicutes</taxon>
        <taxon>Entomoplasmatales</taxon>
        <taxon>Spiroplasmataceae</taxon>
        <taxon>Spiroplasma</taxon>
    </lineage>
</organism>
<dbReference type="InterPro" id="IPR044135">
    <property type="entry name" value="Met-tRNA-FMT_C"/>
</dbReference>
<evidence type="ECO:0000256" key="2">
    <source>
        <dbReference type="ARBA" id="ARBA00010699"/>
    </source>
</evidence>
<dbReference type="InterPro" id="IPR011034">
    <property type="entry name" value="Formyl_transferase-like_C_sf"/>
</dbReference>
<dbReference type="Gene3D" id="3.10.25.10">
    <property type="entry name" value="Formyl transferase, C-terminal domain"/>
    <property type="match status" value="1"/>
</dbReference>
<evidence type="ECO:0000313" key="12">
    <source>
        <dbReference type="Proteomes" id="UP000274545"/>
    </source>
</evidence>
<evidence type="ECO:0000256" key="5">
    <source>
        <dbReference type="ARBA" id="ARBA00022679"/>
    </source>
</evidence>